<keyword evidence="7 8" id="KW-0472">Membrane</keyword>
<evidence type="ECO:0000256" key="6">
    <source>
        <dbReference type="ARBA" id="ARBA00022989"/>
    </source>
</evidence>
<dbReference type="PANTHER" id="PTHR21716:SF53">
    <property type="entry name" value="PERMEASE PERM-RELATED"/>
    <property type="match status" value="1"/>
</dbReference>
<comment type="similarity">
    <text evidence="2">Belongs to the autoinducer-2 exporter (AI-2E) (TC 2.A.86) family.</text>
</comment>
<dbReference type="Proteomes" id="UP000594468">
    <property type="component" value="Chromosome"/>
</dbReference>
<feature type="transmembrane region" description="Helical" evidence="8">
    <location>
        <begin position="279"/>
        <end position="310"/>
    </location>
</feature>
<name>A0A7S8ED49_9CHLR</name>
<feature type="transmembrane region" description="Helical" evidence="8">
    <location>
        <begin position="248"/>
        <end position="273"/>
    </location>
</feature>
<feature type="transmembrane region" description="Helical" evidence="8">
    <location>
        <begin position="194"/>
        <end position="217"/>
    </location>
</feature>
<feature type="transmembrane region" description="Helical" evidence="8">
    <location>
        <begin position="372"/>
        <end position="394"/>
    </location>
</feature>
<evidence type="ECO:0000256" key="1">
    <source>
        <dbReference type="ARBA" id="ARBA00004651"/>
    </source>
</evidence>
<keyword evidence="5 8" id="KW-0812">Transmembrane</keyword>
<dbReference type="GO" id="GO:0005886">
    <property type="term" value="C:plasma membrane"/>
    <property type="evidence" value="ECO:0007669"/>
    <property type="project" value="UniProtKB-SubCell"/>
</dbReference>
<evidence type="ECO:0000256" key="3">
    <source>
        <dbReference type="ARBA" id="ARBA00022448"/>
    </source>
</evidence>
<evidence type="ECO:0000313" key="10">
    <source>
        <dbReference type="Proteomes" id="UP000594468"/>
    </source>
</evidence>
<dbReference type="Pfam" id="PF01594">
    <property type="entry name" value="AI-2E_transport"/>
    <property type="match status" value="1"/>
</dbReference>
<keyword evidence="4" id="KW-1003">Cell membrane</keyword>
<organism evidence="9 10">
    <name type="scientific">Phototrophicus methaneseepsis</name>
    <dbReference type="NCBI Taxonomy" id="2710758"/>
    <lineage>
        <taxon>Bacteria</taxon>
        <taxon>Bacillati</taxon>
        <taxon>Chloroflexota</taxon>
        <taxon>Candidatus Thermofontia</taxon>
        <taxon>Phototrophicales</taxon>
        <taxon>Phototrophicaceae</taxon>
        <taxon>Phototrophicus</taxon>
    </lineage>
</organism>
<comment type="subcellular location">
    <subcellularLocation>
        <location evidence="1">Cell membrane</location>
        <topology evidence="1">Multi-pass membrane protein</topology>
    </subcellularLocation>
</comment>
<gene>
    <name evidence="9" type="ORF">G4Y79_10530</name>
</gene>
<dbReference type="InterPro" id="IPR002549">
    <property type="entry name" value="AI-2E-like"/>
</dbReference>
<evidence type="ECO:0000256" key="2">
    <source>
        <dbReference type="ARBA" id="ARBA00009773"/>
    </source>
</evidence>
<dbReference type="GO" id="GO:0055085">
    <property type="term" value="P:transmembrane transport"/>
    <property type="evidence" value="ECO:0007669"/>
    <property type="project" value="TreeGrafter"/>
</dbReference>
<keyword evidence="3" id="KW-0813">Transport</keyword>
<evidence type="ECO:0000256" key="8">
    <source>
        <dbReference type="SAM" id="Phobius"/>
    </source>
</evidence>
<feature type="transmembrane region" description="Helical" evidence="8">
    <location>
        <begin position="346"/>
        <end position="365"/>
    </location>
</feature>
<reference evidence="9 10" key="1">
    <citation type="submission" date="2020-02" db="EMBL/GenBank/DDBJ databases">
        <authorList>
            <person name="Zheng R.K."/>
            <person name="Sun C.M."/>
        </authorList>
    </citation>
    <scope>NUCLEOTIDE SEQUENCE [LARGE SCALE GENOMIC DNA]</scope>
    <source>
        <strain evidence="10">rifampicinis</strain>
    </source>
</reference>
<proteinExistence type="inferred from homology"/>
<feature type="transmembrane region" description="Helical" evidence="8">
    <location>
        <begin position="322"/>
        <end position="340"/>
    </location>
</feature>
<dbReference type="EMBL" id="CP062983">
    <property type="protein sequence ID" value="QPC84783.1"/>
    <property type="molecule type" value="Genomic_DNA"/>
</dbReference>
<keyword evidence="6 8" id="KW-1133">Transmembrane helix</keyword>
<protein>
    <submittedName>
        <fullName evidence="9">AI-2E family transporter</fullName>
    </submittedName>
</protein>
<dbReference type="AlphaFoldDB" id="A0A7S8ED49"/>
<dbReference type="RefSeq" id="WP_195172846.1">
    <property type="nucleotide sequence ID" value="NZ_CP062983.1"/>
</dbReference>
<accession>A0A7S8ED49</accession>
<evidence type="ECO:0000313" key="9">
    <source>
        <dbReference type="EMBL" id="QPC84783.1"/>
    </source>
</evidence>
<feature type="transmembrane region" description="Helical" evidence="8">
    <location>
        <begin position="72"/>
        <end position="97"/>
    </location>
</feature>
<dbReference type="KEGG" id="pmet:G4Y79_10530"/>
<keyword evidence="10" id="KW-1185">Reference proteome</keyword>
<dbReference type="PANTHER" id="PTHR21716">
    <property type="entry name" value="TRANSMEMBRANE PROTEIN"/>
    <property type="match status" value="1"/>
</dbReference>
<feature type="transmembrane region" description="Helical" evidence="8">
    <location>
        <begin position="27"/>
        <end position="60"/>
    </location>
</feature>
<evidence type="ECO:0000256" key="7">
    <source>
        <dbReference type="ARBA" id="ARBA00023136"/>
    </source>
</evidence>
<evidence type="ECO:0000256" key="5">
    <source>
        <dbReference type="ARBA" id="ARBA00022692"/>
    </source>
</evidence>
<sequence>MLENTPPPANPTPYVETNWDRPTRLIALVFLLISSTLALLLLAPVFPILTVALLLAFVLYNPVRMLTTRLGLPWALSALVMYLGFVVAIVFIVLAIIPTITKSAENLVLSAQDAYGDLLIRLDTYEPGDAVLVVAGAHIDFDPIVQQIREVVSATNTTLPQNEAAFRADREQLQAFLDQFITIAGPLTGAVTSVVSGVAGFLASLLLALFISFLIVLDIRHSSTALYNALSPAYRREVSLLIKRIEHVWGAFLQGQVIVGLLLGFLTYIQLILMGIPNALLLAIITGFISLIPTIGGFIAMVPLAFVPALQGSTVIMDTSPFGLALLVVLINLIISQIIWNAIAPVIIGDALALPTVVIICGVFIGAAVGGALGAFLVAPVLATIKVVVLYLLAKISQRDPYPGEVLPLKVKEPA</sequence>
<evidence type="ECO:0000256" key="4">
    <source>
        <dbReference type="ARBA" id="ARBA00022475"/>
    </source>
</evidence>